<dbReference type="AlphaFoldDB" id="A0A126T7J0"/>
<keyword evidence="8" id="KW-0902">Two-component regulatory system</keyword>
<dbReference type="SMART" id="SM00387">
    <property type="entry name" value="HATPase_c"/>
    <property type="match status" value="1"/>
</dbReference>
<dbReference type="SUPFAM" id="SSF55785">
    <property type="entry name" value="PYP-like sensor domain (PAS domain)"/>
    <property type="match status" value="1"/>
</dbReference>
<dbReference type="PROSITE" id="PS50109">
    <property type="entry name" value="HIS_KIN"/>
    <property type="match status" value="1"/>
</dbReference>
<keyword evidence="3" id="KW-0597">Phosphoprotein</keyword>
<evidence type="ECO:0000256" key="1">
    <source>
        <dbReference type="ARBA" id="ARBA00000085"/>
    </source>
</evidence>
<proteinExistence type="predicted"/>
<keyword evidence="17" id="KW-1185">Reference proteome</keyword>
<dbReference type="NCBIfam" id="NF008293">
    <property type="entry name" value="PRK11073.1"/>
    <property type="match status" value="1"/>
</dbReference>
<dbReference type="InterPro" id="IPR003661">
    <property type="entry name" value="HisK_dim/P_dom"/>
</dbReference>
<gene>
    <name evidence="16" type="ORF">JT25_016405</name>
</gene>
<dbReference type="InterPro" id="IPR003594">
    <property type="entry name" value="HATPase_dom"/>
</dbReference>
<evidence type="ECO:0000256" key="5">
    <source>
        <dbReference type="ARBA" id="ARBA00022741"/>
    </source>
</evidence>
<feature type="domain" description="PAS" evidence="15">
    <location>
        <begin position="1"/>
        <end position="53"/>
    </location>
</feature>
<keyword evidence="7" id="KW-0067">ATP-binding</keyword>
<dbReference type="Pfam" id="PF08448">
    <property type="entry name" value="PAS_4"/>
    <property type="match status" value="1"/>
</dbReference>
<dbReference type="InterPro" id="IPR004358">
    <property type="entry name" value="Sig_transdc_His_kin-like_C"/>
</dbReference>
<evidence type="ECO:0000256" key="13">
    <source>
        <dbReference type="ARBA" id="ARBA00043094"/>
    </source>
</evidence>
<evidence type="ECO:0000256" key="10">
    <source>
        <dbReference type="ARBA" id="ARBA00037696"/>
    </source>
</evidence>
<dbReference type="InterPro" id="IPR005467">
    <property type="entry name" value="His_kinase_dom"/>
</dbReference>
<accession>A0A126T7J0</accession>
<evidence type="ECO:0000256" key="7">
    <source>
        <dbReference type="ARBA" id="ARBA00022840"/>
    </source>
</evidence>
<dbReference type="CDD" id="cd00130">
    <property type="entry name" value="PAS"/>
    <property type="match status" value="1"/>
</dbReference>
<keyword evidence="6 16" id="KW-0418">Kinase</keyword>
<dbReference type="CDD" id="cd00082">
    <property type="entry name" value="HisKA"/>
    <property type="match status" value="1"/>
</dbReference>
<dbReference type="InterPro" id="IPR036890">
    <property type="entry name" value="HATPase_C_sf"/>
</dbReference>
<evidence type="ECO:0000256" key="3">
    <source>
        <dbReference type="ARBA" id="ARBA00022553"/>
    </source>
</evidence>
<protein>
    <recommendedName>
        <fullName evidence="11">Sensory histidine kinase/phosphatase NtrB</fullName>
        <ecNumber evidence="2">2.7.13.3</ecNumber>
    </recommendedName>
    <alternativeName>
        <fullName evidence="12">Nitrogen regulation protein NR(II)</fullName>
    </alternativeName>
    <alternativeName>
        <fullName evidence="13">Nitrogen regulator II</fullName>
    </alternativeName>
</protein>
<dbReference type="InterPro" id="IPR036097">
    <property type="entry name" value="HisK_dim/P_sf"/>
</dbReference>
<comment type="function">
    <text evidence="10">Member of the two-component regulatory system NtrB/NtrC, which controls expression of the nitrogen-regulated (ntr) genes in response to nitrogen limitation. Under conditions of nitrogen limitation, NtrB autophosphorylates and transfers the phosphoryl group to NtrC. In the presence of nitrogen, acts as a phosphatase that dephosphorylates and inactivates NtrC.</text>
</comment>
<keyword evidence="4" id="KW-0808">Transferase</keyword>
<dbReference type="PANTHER" id="PTHR43065:SF16">
    <property type="entry name" value="SENSORY HISTIDINE KINASE_PHOSPHATASE NTRB"/>
    <property type="match status" value="1"/>
</dbReference>
<feature type="domain" description="Histidine kinase" evidence="14">
    <location>
        <begin position="134"/>
        <end position="346"/>
    </location>
</feature>
<dbReference type="InterPro" id="IPR035965">
    <property type="entry name" value="PAS-like_dom_sf"/>
</dbReference>
<dbReference type="RefSeq" id="WP_052142005.1">
    <property type="nucleotide sequence ID" value="NZ_CP014476.1"/>
</dbReference>
<dbReference type="Pfam" id="PF02518">
    <property type="entry name" value="HATPase_c"/>
    <property type="match status" value="1"/>
</dbReference>
<evidence type="ECO:0000256" key="11">
    <source>
        <dbReference type="ARBA" id="ARBA00039567"/>
    </source>
</evidence>
<evidence type="ECO:0000256" key="12">
    <source>
        <dbReference type="ARBA" id="ARBA00042313"/>
    </source>
</evidence>
<evidence type="ECO:0000313" key="17">
    <source>
        <dbReference type="Proteomes" id="UP000030512"/>
    </source>
</evidence>
<evidence type="ECO:0000259" key="15">
    <source>
        <dbReference type="PROSITE" id="PS50112"/>
    </source>
</evidence>
<evidence type="ECO:0000259" key="14">
    <source>
        <dbReference type="PROSITE" id="PS50109"/>
    </source>
</evidence>
<evidence type="ECO:0000256" key="8">
    <source>
        <dbReference type="ARBA" id="ARBA00023012"/>
    </source>
</evidence>
<dbReference type="PANTHER" id="PTHR43065">
    <property type="entry name" value="SENSOR HISTIDINE KINASE"/>
    <property type="match status" value="1"/>
</dbReference>
<dbReference type="SUPFAM" id="SSF55874">
    <property type="entry name" value="ATPase domain of HSP90 chaperone/DNA topoisomerase II/histidine kinase"/>
    <property type="match status" value="1"/>
</dbReference>
<dbReference type="Proteomes" id="UP000030512">
    <property type="component" value="Chromosome"/>
</dbReference>
<evidence type="ECO:0000256" key="6">
    <source>
        <dbReference type="ARBA" id="ARBA00022777"/>
    </source>
</evidence>
<evidence type="ECO:0000256" key="4">
    <source>
        <dbReference type="ARBA" id="ARBA00022679"/>
    </source>
</evidence>
<name>A0A126T7J0_9GAMM</name>
<evidence type="ECO:0000256" key="2">
    <source>
        <dbReference type="ARBA" id="ARBA00012438"/>
    </source>
</evidence>
<dbReference type="GO" id="GO:0005524">
    <property type="term" value="F:ATP binding"/>
    <property type="evidence" value="ECO:0007669"/>
    <property type="project" value="UniProtKB-KW"/>
</dbReference>
<reference evidence="16 17" key="1">
    <citation type="journal article" date="2015" name="Environ. Microbiol.">
        <title>Methane oxidation coupled to nitrate reduction under hypoxia by the Gammaproteobacterium Methylomonas denitrificans, sp. nov. type strain FJG1.</title>
        <authorList>
            <person name="Kits K.D."/>
            <person name="Klotz M.G."/>
            <person name="Stein L.Y."/>
        </authorList>
    </citation>
    <scope>NUCLEOTIDE SEQUENCE [LARGE SCALE GENOMIC DNA]</scope>
    <source>
        <strain evidence="16 17">FJG1</strain>
    </source>
</reference>
<dbReference type="GO" id="GO:0000155">
    <property type="term" value="F:phosphorelay sensor kinase activity"/>
    <property type="evidence" value="ECO:0007669"/>
    <property type="project" value="InterPro"/>
</dbReference>
<keyword evidence="9" id="KW-0535">Nitrogen fixation</keyword>
<keyword evidence="5" id="KW-0547">Nucleotide-binding</keyword>
<dbReference type="InterPro" id="IPR000014">
    <property type="entry name" value="PAS"/>
</dbReference>
<organism evidence="16 17">
    <name type="scientific">Methylomonas denitrificans</name>
    <dbReference type="NCBI Taxonomy" id="1538553"/>
    <lineage>
        <taxon>Bacteria</taxon>
        <taxon>Pseudomonadati</taxon>
        <taxon>Pseudomonadota</taxon>
        <taxon>Gammaproteobacteria</taxon>
        <taxon>Methylococcales</taxon>
        <taxon>Methylococcaceae</taxon>
        <taxon>Methylomonas</taxon>
    </lineage>
</organism>
<dbReference type="Gene3D" id="1.10.287.130">
    <property type="match status" value="1"/>
</dbReference>
<dbReference type="Gene3D" id="3.30.450.20">
    <property type="entry name" value="PAS domain"/>
    <property type="match status" value="1"/>
</dbReference>
<dbReference type="SUPFAM" id="SSF47384">
    <property type="entry name" value="Homodimeric domain of signal transducing histidine kinase"/>
    <property type="match status" value="1"/>
</dbReference>
<dbReference type="EC" id="2.7.13.3" evidence="2"/>
<evidence type="ECO:0000256" key="9">
    <source>
        <dbReference type="ARBA" id="ARBA00023231"/>
    </source>
</evidence>
<dbReference type="EMBL" id="CP014476">
    <property type="protein sequence ID" value="AMK78041.1"/>
    <property type="molecule type" value="Genomic_DNA"/>
</dbReference>
<dbReference type="STRING" id="1538553.JT25_016405"/>
<dbReference type="Gene3D" id="3.30.565.10">
    <property type="entry name" value="Histidine kinase-like ATPase, C-terminal domain"/>
    <property type="match status" value="1"/>
</dbReference>
<dbReference type="Pfam" id="PF00512">
    <property type="entry name" value="HisKA"/>
    <property type="match status" value="1"/>
</dbReference>
<dbReference type="SMART" id="SM00388">
    <property type="entry name" value="HisKA"/>
    <property type="match status" value="1"/>
</dbReference>
<dbReference type="PROSITE" id="PS50112">
    <property type="entry name" value="PAS"/>
    <property type="match status" value="1"/>
</dbReference>
<dbReference type="InterPro" id="IPR013656">
    <property type="entry name" value="PAS_4"/>
</dbReference>
<dbReference type="OrthoDB" id="9789238at2"/>
<dbReference type="KEGG" id="mdn:JT25_016405"/>
<evidence type="ECO:0000313" key="16">
    <source>
        <dbReference type="EMBL" id="AMK78041.1"/>
    </source>
</evidence>
<dbReference type="PRINTS" id="PR00344">
    <property type="entry name" value="BCTRLSENSOR"/>
</dbReference>
<sequence>MHKKILDHLNEAILLFDKDLRLTYINPAGEMLLADSAKHLLGQSAHKLFKTAHNTLFNDLLPRLYLLEPLVDRELILERLSQSITVNLSATPLLEDGKLSEILIELQQVDRHLRITKEEQLLAQQNTSRMLVRGLAHEIKNPLGGLRGAAQLLDLELQDPELKEYTQIIIAESDRLQDLMDKMLGPNKPAHKSQLNIHEVLERVRHLVTVEAAHGIMLHTNYDPSIPEIFADKNQLIQAILNIVRNAVQAVQNHGVITIKTRVQRHMTIGRKRYKLTVKIDIIDNGPGIKPELMGQIFYPMITGRAEGTGLGLSIAQSLINQHNGLIECESEPGNTVFSIYLPLETNHANT</sequence>
<comment type="catalytic activity">
    <reaction evidence="1">
        <text>ATP + protein L-histidine = ADP + protein N-phospho-L-histidine.</text>
        <dbReference type="EC" id="2.7.13.3"/>
    </reaction>
</comment>